<dbReference type="EMBL" id="FXAK01000005">
    <property type="protein sequence ID" value="SMF53165.1"/>
    <property type="molecule type" value="Genomic_DNA"/>
</dbReference>
<evidence type="ECO:0000313" key="1">
    <source>
        <dbReference type="EMBL" id="SMF53165.1"/>
    </source>
</evidence>
<sequence length="145" mass="15863">MAHLSAQDAGAPSMSPHQRWPEAEAFAMQPPAFGEVEINTYVSYVRTLVNAVTSIRLASDARRRWTERNGAACPDAEKMSRLIEAEMDRADDMAHRIIELVASVRAASTPPSLPKRANAAPVSAFRSAPGLRTVQSDKQVRVRHG</sequence>
<reference evidence="1 2" key="1">
    <citation type="submission" date="2017-04" db="EMBL/GenBank/DDBJ databases">
        <authorList>
            <person name="Afonso C.L."/>
            <person name="Miller P.J."/>
            <person name="Scott M.A."/>
            <person name="Spackman E."/>
            <person name="Goraichik I."/>
            <person name="Dimitrov K.M."/>
            <person name="Suarez D.L."/>
            <person name="Swayne D.E."/>
        </authorList>
    </citation>
    <scope>NUCLEOTIDE SEQUENCE [LARGE SCALE GENOMIC DNA]</scope>
    <source>
        <strain evidence="1 2">A2P</strain>
    </source>
</reference>
<dbReference type="AlphaFoldDB" id="A0A1X7FJD0"/>
<dbReference type="STRING" id="286727.SAMN02982917_2952"/>
<accession>A0A1X7FJD0</accession>
<organism evidence="1 2">
    <name type="scientific">Azospirillum oryzae</name>
    <dbReference type="NCBI Taxonomy" id="286727"/>
    <lineage>
        <taxon>Bacteria</taxon>
        <taxon>Pseudomonadati</taxon>
        <taxon>Pseudomonadota</taxon>
        <taxon>Alphaproteobacteria</taxon>
        <taxon>Rhodospirillales</taxon>
        <taxon>Azospirillaceae</taxon>
        <taxon>Azospirillum</taxon>
    </lineage>
</organism>
<dbReference type="Proteomes" id="UP000192936">
    <property type="component" value="Unassembled WGS sequence"/>
</dbReference>
<protein>
    <submittedName>
        <fullName evidence="1">Uncharacterized protein</fullName>
    </submittedName>
</protein>
<proteinExistence type="predicted"/>
<evidence type="ECO:0000313" key="2">
    <source>
        <dbReference type="Proteomes" id="UP000192936"/>
    </source>
</evidence>
<gene>
    <name evidence="1" type="ORF">SAMN02982917_2952</name>
</gene>
<name>A0A1X7FJD0_9PROT</name>